<organism evidence="8 9">
    <name type="scientific">Burkholderia cenocepacia</name>
    <dbReference type="NCBI Taxonomy" id="95486"/>
    <lineage>
        <taxon>Bacteria</taxon>
        <taxon>Pseudomonadati</taxon>
        <taxon>Pseudomonadota</taxon>
        <taxon>Betaproteobacteria</taxon>
        <taxon>Burkholderiales</taxon>
        <taxon>Burkholderiaceae</taxon>
        <taxon>Burkholderia</taxon>
        <taxon>Burkholderia cepacia complex</taxon>
    </lineage>
</organism>
<evidence type="ECO:0000256" key="1">
    <source>
        <dbReference type="ARBA" id="ARBA00000085"/>
    </source>
</evidence>
<reference evidence="8 9" key="1">
    <citation type="submission" date="2020-04" db="EMBL/GenBank/DDBJ databases">
        <authorList>
            <person name="Depoorter E."/>
        </authorList>
    </citation>
    <scope>NUCLEOTIDE SEQUENCE [LARGE SCALE GENOMIC DNA]</scope>
    <source>
        <strain evidence="8 9">BCC0132</strain>
    </source>
</reference>
<evidence type="ECO:0000259" key="7">
    <source>
        <dbReference type="PROSITE" id="PS50109"/>
    </source>
</evidence>
<dbReference type="PROSITE" id="PS50109">
    <property type="entry name" value="HIS_KIN"/>
    <property type="match status" value="1"/>
</dbReference>
<dbReference type="InterPro" id="IPR036890">
    <property type="entry name" value="HATPase_C_sf"/>
</dbReference>
<dbReference type="SMART" id="SM00387">
    <property type="entry name" value="HATPase_c"/>
    <property type="match status" value="1"/>
</dbReference>
<dbReference type="AlphaFoldDB" id="A0A6J5JPG9"/>
<sequence length="103" mass="10817">MFDNLVDNAIKYGHEQGNIEIATWRGTGSVSLQVCADGPGIPDEDLSRLQDRFFRGADHDESGSGLGLSIVARIVAKLGGSLRYTGGLTGGGFGVRVTLPVLV</sequence>
<dbReference type="InterPro" id="IPR004358">
    <property type="entry name" value="Sig_transdc_His_kin-like_C"/>
</dbReference>
<keyword evidence="5 8" id="KW-0418">Kinase</keyword>
<keyword evidence="3" id="KW-0808">Transferase</keyword>
<evidence type="ECO:0000256" key="3">
    <source>
        <dbReference type="ARBA" id="ARBA00022679"/>
    </source>
</evidence>
<dbReference type="Proteomes" id="UP000494322">
    <property type="component" value="Unassembled WGS sequence"/>
</dbReference>
<dbReference type="PANTHER" id="PTHR44936">
    <property type="entry name" value="SENSOR PROTEIN CREC"/>
    <property type="match status" value="1"/>
</dbReference>
<dbReference type="InterPro" id="IPR003594">
    <property type="entry name" value="HATPase_dom"/>
</dbReference>
<dbReference type="GO" id="GO:0004673">
    <property type="term" value="F:protein histidine kinase activity"/>
    <property type="evidence" value="ECO:0007669"/>
    <property type="project" value="UniProtKB-EC"/>
</dbReference>
<dbReference type="PRINTS" id="PR00344">
    <property type="entry name" value="BCTRLSENSOR"/>
</dbReference>
<evidence type="ECO:0000256" key="5">
    <source>
        <dbReference type="ARBA" id="ARBA00022777"/>
    </source>
</evidence>
<evidence type="ECO:0000256" key="4">
    <source>
        <dbReference type="ARBA" id="ARBA00022741"/>
    </source>
</evidence>
<dbReference type="GO" id="GO:0005524">
    <property type="term" value="F:ATP binding"/>
    <property type="evidence" value="ECO:0007669"/>
    <property type="project" value="UniProtKB-KW"/>
</dbReference>
<dbReference type="Pfam" id="PF02518">
    <property type="entry name" value="HATPase_c"/>
    <property type="match status" value="1"/>
</dbReference>
<evidence type="ECO:0000313" key="9">
    <source>
        <dbReference type="Proteomes" id="UP000494322"/>
    </source>
</evidence>
<dbReference type="PANTHER" id="PTHR44936:SF10">
    <property type="entry name" value="SENSOR PROTEIN RSTB"/>
    <property type="match status" value="1"/>
</dbReference>
<keyword evidence="4" id="KW-0547">Nucleotide-binding</keyword>
<evidence type="ECO:0000313" key="8">
    <source>
        <dbReference type="EMBL" id="CAB3973228.1"/>
    </source>
</evidence>
<evidence type="ECO:0000256" key="6">
    <source>
        <dbReference type="ARBA" id="ARBA00022840"/>
    </source>
</evidence>
<dbReference type="SUPFAM" id="SSF55874">
    <property type="entry name" value="ATPase domain of HSP90 chaperone/DNA topoisomerase II/histidine kinase"/>
    <property type="match status" value="1"/>
</dbReference>
<dbReference type="InterPro" id="IPR005467">
    <property type="entry name" value="His_kinase_dom"/>
</dbReference>
<name>A0A6J5JPG9_9BURK</name>
<protein>
    <recommendedName>
        <fullName evidence="2">histidine kinase</fullName>
        <ecNumber evidence="2">2.7.13.3</ecNumber>
    </recommendedName>
</protein>
<dbReference type="EMBL" id="CABWIK020000046">
    <property type="protein sequence ID" value="CAB3973228.1"/>
    <property type="molecule type" value="Genomic_DNA"/>
</dbReference>
<dbReference type="InterPro" id="IPR050980">
    <property type="entry name" value="2C_sensor_his_kinase"/>
</dbReference>
<comment type="catalytic activity">
    <reaction evidence="1">
        <text>ATP + protein L-histidine = ADP + protein N-phospho-L-histidine.</text>
        <dbReference type="EC" id="2.7.13.3"/>
    </reaction>
</comment>
<dbReference type="Gene3D" id="3.30.565.10">
    <property type="entry name" value="Histidine kinase-like ATPase, C-terminal domain"/>
    <property type="match status" value="1"/>
</dbReference>
<dbReference type="CDD" id="cd00075">
    <property type="entry name" value="HATPase"/>
    <property type="match status" value="1"/>
</dbReference>
<dbReference type="RefSeq" id="WP_347880146.1">
    <property type="nucleotide sequence ID" value="NZ_CABWIK020000046.1"/>
</dbReference>
<dbReference type="EC" id="2.7.13.3" evidence="2"/>
<feature type="domain" description="Histidine kinase" evidence="7">
    <location>
        <begin position="1"/>
        <end position="103"/>
    </location>
</feature>
<proteinExistence type="predicted"/>
<evidence type="ECO:0000256" key="2">
    <source>
        <dbReference type="ARBA" id="ARBA00012438"/>
    </source>
</evidence>
<accession>A0A6J5JPG9</accession>
<gene>
    <name evidence="8" type="ORF">BCO9919_05674</name>
</gene>
<keyword evidence="6" id="KW-0067">ATP-binding</keyword>